<dbReference type="Proteomes" id="UP001165101">
    <property type="component" value="Unassembled WGS sequence"/>
</dbReference>
<evidence type="ECO:0000313" key="2">
    <source>
        <dbReference type="Proteomes" id="UP001165101"/>
    </source>
</evidence>
<keyword evidence="2" id="KW-1185">Reference proteome</keyword>
<reference evidence="1" key="1">
    <citation type="submission" date="2023-04" db="EMBL/GenBank/DDBJ databases">
        <title>Candida boidinii NBRC 1967.</title>
        <authorList>
            <person name="Ichikawa N."/>
            <person name="Sato H."/>
            <person name="Tonouchi N."/>
        </authorList>
    </citation>
    <scope>NUCLEOTIDE SEQUENCE</scope>
    <source>
        <strain evidence="1">NBRC 1967</strain>
    </source>
</reference>
<dbReference type="EMBL" id="BSXV01000132">
    <property type="protein sequence ID" value="GME87665.1"/>
    <property type="molecule type" value="Genomic_DNA"/>
</dbReference>
<proteinExistence type="predicted"/>
<organism evidence="1 2">
    <name type="scientific">Candida boidinii</name>
    <name type="common">Yeast</name>
    <dbReference type="NCBI Taxonomy" id="5477"/>
    <lineage>
        <taxon>Eukaryota</taxon>
        <taxon>Fungi</taxon>
        <taxon>Dikarya</taxon>
        <taxon>Ascomycota</taxon>
        <taxon>Saccharomycotina</taxon>
        <taxon>Pichiomycetes</taxon>
        <taxon>Pichiales</taxon>
        <taxon>Pichiaceae</taxon>
        <taxon>Ogataea</taxon>
        <taxon>Ogataea/Candida clade</taxon>
    </lineage>
</organism>
<sequence length="189" mass="21173">MALVTSLYLFDTVIGIGFTLYFCFLWFTEQSQETTEAAAKAGNAIASATGVDVLPTEGSEGAEDTRDYAEKYDFSMGKEKIDDPGIIDLVSRDIINSPLAQEVAKRGLEIATQSASETYELFWTVSITILTTGIRFYFTLVILSFFRELTIASKFDSRYSITTTTSSSKLIRFITNLEIRSYKFLTQLF</sequence>
<evidence type="ECO:0000313" key="1">
    <source>
        <dbReference type="EMBL" id="GME87665.1"/>
    </source>
</evidence>
<accession>A0ACB5TG70</accession>
<protein>
    <submittedName>
        <fullName evidence="1">Unnamed protein product</fullName>
    </submittedName>
</protein>
<gene>
    <name evidence="1" type="ORF">Cboi01_000049500</name>
</gene>
<comment type="caution">
    <text evidence="1">The sequence shown here is derived from an EMBL/GenBank/DDBJ whole genome shotgun (WGS) entry which is preliminary data.</text>
</comment>
<name>A0ACB5TG70_CANBO</name>